<feature type="region of interest" description="Disordered" evidence="1">
    <location>
        <begin position="101"/>
        <end position="123"/>
    </location>
</feature>
<evidence type="ECO:0000256" key="1">
    <source>
        <dbReference type="SAM" id="MobiDB-lite"/>
    </source>
</evidence>
<feature type="compositionally biased region" description="Basic residues" evidence="1">
    <location>
        <begin position="103"/>
        <end position="113"/>
    </location>
</feature>
<reference evidence="2 3" key="1">
    <citation type="journal article" date="2019" name="Int. J. Syst. Evol. Microbiol.">
        <title>The Global Catalogue of Microorganisms (GCM) 10K type strain sequencing project: providing services to taxonomists for standard genome sequencing and annotation.</title>
        <authorList>
            <consortium name="The Broad Institute Genomics Platform"/>
            <consortium name="The Broad Institute Genome Sequencing Center for Infectious Disease"/>
            <person name="Wu L."/>
            <person name="Ma J."/>
        </authorList>
    </citation>
    <scope>NUCLEOTIDE SEQUENCE [LARGE SCALE GENOMIC DNA]</scope>
    <source>
        <strain evidence="2 3">JCM 16026</strain>
    </source>
</reference>
<sequence length="163" mass="17997">MLQAAILSLRSAPTEVRKQVRQTIRAKLAPEFTKQMAERAADSNQARLSSAVLVRGARIAASDQNIRMSTAGSVRALSGGLVPNALGKGVEFGAHAARETTYRRRSVKGKTHSVTRNTTAQMPKRRQRGWAFFPTVNDLTPRFAALWSQTAIRTVYEAFEGRR</sequence>
<evidence type="ECO:0000313" key="3">
    <source>
        <dbReference type="Proteomes" id="UP001501599"/>
    </source>
</evidence>
<protein>
    <recommendedName>
        <fullName evidence="4">HK97 gp10 family phage protein</fullName>
    </recommendedName>
</protein>
<dbReference type="Proteomes" id="UP001501599">
    <property type="component" value="Unassembled WGS sequence"/>
</dbReference>
<proteinExistence type="predicted"/>
<gene>
    <name evidence="2" type="ORF">GCM10009846_10260</name>
</gene>
<organism evidence="2 3">
    <name type="scientific">Agrococcus versicolor</name>
    <dbReference type="NCBI Taxonomy" id="501482"/>
    <lineage>
        <taxon>Bacteria</taxon>
        <taxon>Bacillati</taxon>
        <taxon>Actinomycetota</taxon>
        <taxon>Actinomycetes</taxon>
        <taxon>Micrococcales</taxon>
        <taxon>Microbacteriaceae</taxon>
        <taxon>Agrococcus</taxon>
    </lineage>
</organism>
<evidence type="ECO:0000313" key="2">
    <source>
        <dbReference type="EMBL" id="GAA2172415.1"/>
    </source>
</evidence>
<keyword evidence="3" id="KW-1185">Reference proteome</keyword>
<dbReference type="EMBL" id="BAAAQT010000005">
    <property type="protein sequence ID" value="GAA2172415.1"/>
    <property type="molecule type" value="Genomic_DNA"/>
</dbReference>
<name>A0ABN3AMG6_9MICO</name>
<comment type="caution">
    <text evidence="2">The sequence shown here is derived from an EMBL/GenBank/DDBJ whole genome shotgun (WGS) entry which is preliminary data.</text>
</comment>
<accession>A0ABN3AMG6</accession>
<evidence type="ECO:0008006" key="4">
    <source>
        <dbReference type="Google" id="ProtNLM"/>
    </source>
</evidence>